<evidence type="ECO:0000256" key="1">
    <source>
        <dbReference type="SAM" id="MobiDB-lite"/>
    </source>
</evidence>
<proteinExistence type="predicted"/>
<keyword evidence="4" id="KW-1185">Reference proteome</keyword>
<comment type="caution">
    <text evidence="3">The sequence shown here is derived from an EMBL/GenBank/DDBJ whole genome shotgun (WGS) entry which is preliminary data.</text>
</comment>
<gene>
    <name evidence="3" type="ORF">TEA_027591</name>
</gene>
<evidence type="ECO:0000313" key="3">
    <source>
        <dbReference type="EMBL" id="THG01029.1"/>
    </source>
</evidence>
<name>A0A4S4DED4_CAMSN</name>
<feature type="region of interest" description="Disordered" evidence="1">
    <location>
        <begin position="1"/>
        <end position="24"/>
    </location>
</feature>
<dbReference type="PANTHER" id="PTHR31852">
    <property type="entry name" value="LATE EMBRYOGENESIS ABUNDANT (LEA) HYDROXYPROLINE-RICH GLYCOPROTEIN FAMILY"/>
    <property type="match status" value="1"/>
</dbReference>
<protein>
    <recommendedName>
        <fullName evidence="5">Late embryogenesis abundant protein LEA-2 subgroup domain-containing protein</fullName>
    </recommendedName>
</protein>
<evidence type="ECO:0008006" key="5">
    <source>
        <dbReference type="Google" id="ProtNLM"/>
    </source>
</evidence>
<dbReference type="AlphaFoldDB" id="A0A4S4DED4"/>
<accession>A0A4S4DED4</accession>
<keyword evidence="2" id="KW-0812">Transmembrane</keyword>
<keyword evidence="2" id="KW-1133">Transmembrane helix</keyword>
<sequence>MAEKELKAGHPPATNGYTRSDEEAQTAEAEKLRVKKRKRLTFFIIFMVSQIVIGIVIGLTIMKVKNPKFRVRSATFETFNVATSSFNMTMNAELGVKNPNFGPYKYRNTTVEFYYGVTLVGTAIVPKSKAGLLKTKKFNVAVNLIAPPSLQSDTKLASDISFGLLPLSSQSKLSGKVELMLIMKKKKSTQMSCIMNVNIKTQQLQDVMCN</sequence>
<organism evidence="3 4">
    <name type="scientific">Camellia sinensis var. sinensis</name>
    <name type="common">China tea</name>
    <dbReference type="NCBI Taxonomy" id="542762"/>
    <lineage>
        <taxon>Eukaryota</taxon>
        <taxon>Viridiplantae</taxon>
        <taxon>Streptophyta</taxon>
        <taxon>Embryophyta</taxon>
        <taxon>Tracheophyta</taxon>
        <taxon>Spermatophyta</taxon>
        <taxon>Magnoliopsida</taxon>
        <taxon>eudicotyledons</taxon>
        <taxon>Gunneridae</taxon>
        <taxon>Pentapetalae</taxon>
        <taxon>asterids</taxon>
        <taxon>Ericales</taxon>
        <taxon>Theaceae</taxon>
        <taxon>Camellia</taxon>
    </lineage>
</organism>
<dbReference type="EMBL" id="SDRB02011527">
    <property type="protein sequence ID" value="THG01029.1"/>
    <property type="molecule type" value="Genomic_DNA"/>
</dbReference>
<reference evidence="3 4" key="1">
    <citation type="journal article" date="2018" name="Proc. Natl. Acad. Sci. U.S.A.">
        <title>Draft genome sequence of Camellia sinensis var. sinensis provides insights into the evolution of the tea genome and tea quality.</title>
        <authorList>
            <person name="Wei C."/>
            <person name="Yang H."/>
            <person name="Wang S."/>
            <person name="Zhao J."/>
            <person name="Liu C."/>
            <person name="Gao L."/>
            <person name="Xia E."/>
            <person name="Lu Y."/>
            <person name="Tai Y."/>
            <person name="She G."/>
            <person name="Sun J."/>
            <person name="Cao H."/>
            <person name="Tong W."/>
            <person name="Gao Q."/>
            <person name="Li Y."/>
            <person name="Deng W."/>
            <person name="Jiang X."/>
            <person name="Wang W."/>
            <person name="Chen Q."/>
            <person name="Zhang S."/>
            <person name="Li H."/>
            <person name="Wu J."/>
            <person name="Wang P."/>
            <person name="Li P."/>
            <person name="Shi C."/>
            <person name="Zheng F."/>
            <person name="Jian J."/>
            <person name="Huang B."/>
            <person name="Shan D."/>
            <person name="Shi M."/>
            <person name="Fang C."/>
            <person name="Yue Y."/>
            <person name="Li F."/>
            <person name="Li D."/>
            <person name="Wei S."/>
            <person name="Han B."/>
            <person name="Jiang C."/>
            <person name="Yin Y."/>
            <person name="Xia T."/>
            <person name="Zhang Z."/>
            <person name="Bennetzen J.L."/>
            <person name="Zhao S."/>
            <person name="Wan X."/>
        </authorList>
    </citation>
    <scope>NUCLEOTIDE SEQUENCE [LARGE SCALE GENOMIC DNA]</scope>
    <source>
        <strain evidence="4">cv. Shuchazao</strain>
        <tissue evidence="3">Leaf</tissue>
    </source>
</reference>
<keyword evidence="2" id="KW-0472">Membrane</keyword>
<feature type="transmembrane region" description="Helical" evidence="2">
    <location>
        <begin position="40"/>
        <end position="62"/>
    </location>
</feature>
<dbReference type="InterPro" id="IPR055301">
    <property type="entry name" value="Lea14-like_2"/>
</dbReference>
<dbReference type="Proteomes" id="UP000306102">
    <property type="component" value="Unassembled WGS sequence"/>
</dbReference>
<evidence type="ECO:0000313" key="4">
    <source>
        <dbReference type="Proteomes" id="UP000306102"/>
    </source>
</evidence>
<evidence type="ECO:0000256" key="2">
    <source>
        <dbReference type="SAM" id="Phobius"/>
    </source>
</evidence>